<sequence>MTPPAIVDSHLDIAFNAQLGFDPCMPLAEARARSTPLRDTVTVTLPALEAAGTRIVFGTLFALPCGAPGDIEGPSYATPDEAHAIAAWQTDYYHRLRDTGWIHLVEHTSDLRASAQTGSEAGDDRRVGVVQLMEGADPIRSPQELEWWFERGLRILGPAWTRTRYCGGTMAPGPLTALGRALMRELSRVGMALDTSHFSEESFWEAMRLFDGPAIASHSNCRRFVPTDRHLSDEMIRALVDRDGVIGVVLYNRFLDASWAPGDKAGVRLDAVVRHIEHICEIAGDMCHVGIGSDLDGGFGRESIPAEMDSCTDLPLIGEALKCAGWRDDEVAGVLGGNWLRWLEQTLP</sequence>
<proteinExistence type="predicted"/>
<organism evidence="1">
    <name type="scientific">uncultured Chloroflexia bacterium</name>
    <dbReference type="NCBI Taxonomy" id="1672391"/>
    <lineage>
        <taxon>Bacteria</taxon>
        <taxon>Bacillati</taxon>
        <taxon>Chloroflexota</taxon>
        <taxon>Chloroflexia</taxon>
        <taxon>environmental samples</taxon>
    </lineage>
</organism>
<dbReference type="Pfam" id="PF01244">
    <property type="entry name" value="Peptidase_M19"/>
    <property type="match status" value="1"/>
</dbReference>
<dbReference type="GO" id="GO:0070573">
    <property type="term" value="F:metallodipeptidase activity"/>
    <property type="evidence" value="ECO:0007669"/>
    <property type="project" value="InterPro"/>
</dbReference>
<dbReference type="GO" id="GO:0006508">
    <property type="term" value="P:proteolysis"/>
    <property type="evidence" value="ECO:0007669"/>
    <property type="project" value="InterPro"/>
</dbReference>
<accession>A0A6J4JB77</accession>
<gene>
    <name evidence="1" type="ORF">AVDCRST_MAG26-2854</name>
</gene>
<dbReference type="EMBL" id="CADCTK010000659">
    <property type="protein sequence ID" value="CAA9271755.1"/>
    <property type="molecule type" value="Genomic_DNA"/>
</dbReference>
<reference evidence="1" key="1">
    <citation type="submission" date="2020-02" db="EMBL/GenBank/DDBJ databases">
        <authorList>
            <person name="Meier V. D."/>
        </authorList>
    </citation>
    <scope>NUCLEOTIDE SEQUENCE</scope>
    <source>
        <strain evidence="1">AVDCRST_MAG26</strain>
    </source>
</reference>
<protein>
    <submittedName>
        <fullName evidence="1">Peptidase M19, renal dipeptidase</fullName>
    </submittedName>
</protein>
<evidence type="ECO:0000313" key="1">
    <source>
        <dbReference type="EMBL" id="CAA9271755.1"/>
    </source>
</evidence>
<name>A0A6J4JB77_9CHLR</name>
<dbReference type="Gene3D" id="3.20.20.140">
    <property type="entry name" value="Metal-dependent hydrolases"/>
    <property type="match status" value="1"/>
</dbReference>
<dbReference type="SUPFAM" id="SSF51556">
    <property type="entry name" value="Metallo-dependent hydrolases"/>
    <property type="match status" value="1"/>
</dbReference>
<dbReference type="AlphaFoldDB" id="A0A6J4JB77"/>
<dbReference type="PANTHER" id="PTHR10443">
    <property type="entry name" value="MICROSOMAL DIPEPTIDASE"/>
    <property type="match status" value="1"/>
</dbReference>
<dbReference type="InterPro" id="IPR032466">
    <property type="entry name" value="Metal_Hydrolase"/>
</dbReference>
<dbReference type="PROSITE" id="PS51365">
    <property type="entry name" value="RENAL_DIPEPTIDASE_2"/>
    <property type="match status" value="1"/>
</dbReference>
<dbReference type="InterPro" id="IPR008257">
    <property type="entry name" value="Pept_M19"/>
</dbReference>
<dbReference type="PANTHER" id="PTHR10443:SF12">
    <property type="entry name" value="DIPEPTIDASE"/>
    <property type="match status" value="1"/>
</dbReference>